<feature type="compositionally biased region" description="Polar residues" evidence="3">
    <location>
        <begin position="285"/>
        <end position="304"/>
    </location>
</feature>
<dbReference type="GO" id="GO:0006357">
    <property type="term" value="P:regulation of transcription by RNA polymerase II"/>
    <property type="evidence" value="ECO:0007669"/>
    <property type="project" value="TreeGrafter"/>
</dbReference>
<dbReference type="PANTHER" id="PTHR23110:SF102">
    <property type="entry name" value="PIPSQUEAK, ISOFORM O"/>
    <property type="match status" value="1"/>
</dbReference>
<protein>
    <submittedName>
        <fullName evidence="4">Uncharacterized protein</fullName>
    </submittedName>
</protein>
<feature type="region of interest" description="Disordered" evidence="3">
    <location>
        <begin position="366"/>
        <end position="390"/>
    </location>
</feature>
<dbReference type="PANTHER" id="PTHR23110">
    <property type="entry name" value="BTB DOMAIN TRANSCRIPTION FACTOR"/>
    <property type="match status" value="1"/>
</dbReference>
<dbReference type="GO" id="GO:0005634">
    <property type="term" value="C:nucleus"/>
    <property type="evidence" value="ECO:0007669"/>
    <property type="project" value="UniProtKB-SubCell"/>
</dbReference>
<dbReference type="EnsemblMetazoa" id="AATE005714-RA">
    <property type="protein sequence ID" value="AATE005714-PA.1"/>
    <property type="gene ID" value="AATE005714"/>
</dbReference>
<dbReference type="CDD" id="cd18315">
    <property type="entry name" value="BTB_POZ_BAB-like"/>
    <property type="match status" value="1"/>
</dbReference>
<evidence type="ECO:0000313" key="4">
    <source>
        <dbReference type="EnsemblMetazoa" id="AATE005714-PA.1"/>
    </source>
</evidence>
<accession>A0A182IUG7</accession>
<dbReference type="STRING" id="41427.A0A182IUG7"/>
<name>A0A182IUG7_ANOAO</name>
<dbReference type="InterPro" id="IPR011333">
    <property type="entry name" value="SKP1/BTB/POZ_sf"/>
</dbReference>
<dbReference type="InterPro" id="IPR051095">
    <property type="entry name" value="Dros_DevTransReg"/>
</dbReference>
<evidence type="ECO:0000256" key="2">
    <source>
        <dbReference type="ARBA" id="ARBA00023242"/>
    </source>
</evidence>
<sequence>MDQQHYCLRWKYHRSNLQVMFSQLLGRGCFCDVTLACEGQTIRAHRVVLCACSTYFENLLTNCYSEEKDPIIIMHDVRYEDVKCLIEFMYKGEINVEHGALTSLLKTAEDLRIKGLAEVSWQEGYDDSFDYGASSNGRVSVTDGAASSSSSAAIIEMSNLHQNEPCEAFESVATVLSSTPSPAPDEKPRSFSPNNAGGCNGVCISNSQDGIHKNTYDSSSGRNTDRACSIQSSVVNSDNSSDNKLSLSARIVGNSRLQNQEMHHTPVPIRNLGFFRSAETPSPAPQSASGCTSISKHSSSNTLVSVKKKRGRPPLDKEYKTFQPLPKLAQIERTNFAPFDTNIGSVAIGPHGEDPTGVRDRFAEQFGAPSSVPPSMPLAGKRSVTPSSSDESFIQHAWETKITSKLTANRMSESVRPSAYDNFDEPTPGSLNESVLLTPTEQELWKDVVKMSDYLARGRRPQFWEEPFTRRVMDGINSKTLEMKKAAKILGVSYGTLYGRYRETYGCLKHPNKGSFMTAGTRMQDMWHTNSSNVNISDIVSRIQQDRIASSRAAELLSNSSSAILSYLDHQQEQTTHTNTPNGCLQLPRDGEQDQ</sequence>
<keyword evidence="2" id="KW-0539">Nucleus</keyword>
<feature type="compositionally biased region" description="Polar residues" evidence="3">
    <location>
        <begin position="573"/>
        <end position="583"/>
    </location>
</feature>
<reference evidence="4" key="1">
    <citation type="submission" date="2022-08" db="UniProtKB">
        <authorList>
            <consortium name="EnsemblMetazoa"/>
        </authorList>
    </citation>
    <scope>IDENTIFICATION</scope>
    <source>
        <strain evidence="4">EBRO</strain>
    </source>
</reference>
<dbReference type="SUPFAM" id="SSF46689">
    <property type="entry name" value="Homeodomain-like"/>
    <property type="match status" value="1"/>
</dbReference>
<dbReference type="AlphaFoldDB" id="A0A182IUG7"/>
<dbReference type="Pfam" id="PF00651">
    <property type="entry name" value="BTB"/>
    <property type="match status" value="1"/>
</dbReference>
<dbReference type="PROSITE" id="PS50097">
    <property type="entry name" value="BTB"/>
    <property type="match status" value="1"/>
</dbReference>
<dbReference type="SMART" id="SM00225">
    <property type="entry name" value="BTB"/>
    <property type="match status" value="1"/>
</dbReference>
<feature type="region of interest" description="Disordered" evidence="3">
    <location>
        <begin position="275"/>
        <end position="319"/>
    </location>
</feature>
<evidence type="ECO:0000256" key="1">
    <source>
        <dbReference type="ARBA" id="ARBA00004123"/>
    </source>
</evidence>
<dbReference type="VEuPathDB" id="VectorBase:AATE005714"/>
<comment type="subcellular location">
    <subcellularLocation>
        <location evidence="1">Nucleus</location>
    </subcellularLocation>
</comment>
<organism evidence="4">
    <name type="scientific">Anopheles atroparvus</name>
    <name type="common">European mosquito</name>
    <dbReference type="NCBI Taxonomy" id="41427"/>
    <lineage>
        <taxon>Eukaryota</taxon>
        <taxon>Metazoa</taxon>
        <taxon>Ecdysozoa</taxon>
        <taxon>Arthropoda</taxon>
        <taxon>Hexapoda</taxon>
        <taxon>Insecta</taxon>
        <taxon>Pterygota</taxon>
        <taxon>Neoptera</taxon>
        <taxon>Endopterygota</taxon>
        <taxon>Diptera</taxon>
        <taxon>Nematocera</taxon>
        <taxon>Culicoidea</taxon>
        <taxon>Culicidae</taxon>
        <taxon>Anophelinae</taxon>
        <taxon>Anopheles</taxon>
    </lineage>
</organism>
<dbReference type="InterPro" id="IPR000210">
    <property type="entry name" value="BTB/POZ_dom"/>
</dbReference>
<dbReference type="Gene3D" id="3.30.710.10">
    <property type="entry name" value="Potassium Channel Kv1.1, Chain A"/>
    <property type="match status" value="1"/>
</dbReference>
<proteinExistence type="predicted"/>
<feature type="region of interest" description="Disordered" evidence="3">
    <location>
        <begin position="572"/>
        <end position="595"/>
    </location>
</feature>
<evidence type="ECO:0000256" key="3">
    <source>
        <dbReference type="SAM" id="MobiDB-lite"/>
    </source>
</evidence>
<dbReference type="SUPFAM" id="SSF54695">
    <property type="entry name" value="POZ domain"/>
    <property type="match status" value="1"/>
</dbReference>
<dbReference type="InterPro" id="IPR009057">
    <property type="entry name" value="Homeodomain-like_sf"/>
</dbReference>